<dbReference type="AlphaFoldDB" id="A0A8J6CU56"/>
<comment type="similarity">
    <text evidence="1">Belongs to the PPR family. PCMP-H subfamily.</text>
</comment>
<evidence type="ECO:0000313" key="5">
    <source>
        <dbReference type="EMBL" id="KAG8484704.1"/>
    </source>
</evidence>
<dbReference type="InterPro" id="IPR002885">
    <property type="entry name" value="PPR_rpt"/>
</dbReference>
<dbReference type="Pfam" id="PF20431">
    <property type="entry name" value="E_motif"/>
    <property type="match status" value="1"/>
</dbReference>
<dbReference type="NCBIfam" id="TIGR00756">
    <property type="entry name" value="PPR"/>
    <property type="match status" value="4"/>
</dbReference>
<dbReference type="Pfam" id="PF13041">
    <property type="entry name" value="PPR_2"/>
    <property type="match status" value="3"/>
</dbReference>
<gene>
    <name evidence="5" type="ORF">CXB51_023579</name>
</gene>
<dbReference type="FunFam" id="1.25.40.10:FF:000344">
    <property type="entry name" value="Pentatricopeptide repeat-containing protein"/>
    <property type="match status" value="1"/>
</dbReference>
<keyword evidence="6" id="KW-1185">Reference proteome</keyword>
<dbReference type="Pfam" id="PF01535">
    <property type="entry name" value="PPR"/>
    <property type="match status" value="1"/>
</dbReference>
<dbReference type="PROSITE" id="PS51375">
    <property type="entry name" value="PPR"/>
    <property type="match status" value="4"/>
</dbReference>
<dbReference type="EMBL" id="JAHUZN010000009">
    <property type="protein sequence ID" value="KAG8484704.1"/>
    <property type="molecule type" value="Genomic_DNA"/>
</dbReference>
<evidence type="ECO:0000259" key="4">
    <source>
        <dbReference type="Pfam" id="PF14432"/>
    </source>
</evidence>
<dbReference type="PANTHER" id="PTHR47926">
    <property type="entry name" value="PENTATRICOPEPTIDE REPEAT-CONTAINING PROTEIN"/>
    <property type="match status" value="1"/>
</dbReference>
<dbReference type="Pfam" id="PF14432">
    <property type="entry name" value="DYW_deaminase"/>
    <property type="match status" value="1"/>
</dbReference>
<dbReference type="OrthoDB" id="185373at2759"/>
<feature type="repeat" description="PPR" evidence="3">
    <location>
        <begin position="395"/>
        <end position="430"/>
    </location>
</feature>
<dbReference type="GO" id="GO:0003723">
    <property type="term" value="F:RNA binding"/>
    <property type="evidence" value="ECO:0007669"/>
    <property type="project" value="InterPro"/>
</dbReference>
<accession>A0A8J6CU56</accession>
<dbReference type="Gene3D" id="1.25.40.10">
    <property type="entry name" value="Tetratricopeptide repeat domain"/>
    <property type="match status" value="4"/>
</dbReference>
<dbReference type="Proteomes" id="UP000701853">
    <property type="component" value="Chromosome 9"/>
</dbReference>
<evidence type="ECO:0000313" key="6">
    <source>
        <dbReference type="Proteomes" id="UP000701853"/>
    </source>
</evidence>
<feature type="repeat" description="PPR" evidence="3">
    <location>
        <begin position="157"/>
        <end position="191"/>
    </location>
</feature>
<name>A0A8J6CU56_9ROSI</name>
<dbReference type="InterPro" id="IPR032867">
    <property type="entry name" value="DYW_dom"/>
</dbReference>
<dbReference type="FunFam" id="1.25.40.10:FF:000031">
    <property type="entry name" value="Pentatricopeptide repeat-containing protein mitochondrial"/>
    <property type="match status" value="1"/>
</dbReference>
<evidence type="ECO:0000256" key="2">
    <source>
        <dbReference type="ARBA" id="ARBA00022737"/>
    </source>
</evidence>
<organism evidence="5 6">
    <name type="scientific">Gossypium anomalum</name>
    <dbReference type="NCBI Taxonomy" id="47600"/>
    <lineage>
        <taxon>Eukaryota</taxon>
        <taxon>Viridiplantae</taxon>
        <taxon>Streptophyta</taxon>
        <taxon>Embryophyta</taxon>
        <taxon>Tracheophyta</taxon>
        <taxon>Spermatophyta</taxon>
        <taxon>Magnoliopsida</taxon>
        <taxon>eudicotyledons</taxon>
        <taxon>Gunneridae</taxon>
        <taxon>Pentapetalae</taxon>
        <taxon>rosids</taxon>
        <taxon>malvids</taxon>
        <taxon>Malvales</taxon>
        <taxon>Malvaceae</taxon>
        <taxon>Malvoideae</taxon>
        <taxon>Gossypium</taxon>
    </lineage>
</organism>
<feature type="repeat" description="PPR" evidence="3">
    <location>
        <begin position="258"/>
        <end position="292"/>
    </location>
</feature>
<reference evidence="5 6" key="1">
    <citation type="journal article" date="2021" name="bioRxiv">
        <title>The Gossypium anomalum genome as a resource for cotton improvement and evolutionary analysis of hybrid incompatibility.</title>
        <authorList>
            <person name="Grover C.E."/>
            <person name="Yuan D."/>
            <person name="Arick M.A."/>
            <person name="Miller E.R."/>
            <person name="Hu G."/>
            <person name="Peterson D.G."/>
            <person name="Wendel J.F."/>
            <person name="Udall J.A."/>
        </authorList>
    </citation>
    <scope>NUCLEOTIDE SEQUENCE [LARGE SCALE GENOMIC DNA]</scope>
    <source>
        <strain evidence="5">JFW-Udall</strain>
        <tissue evidence="5">Leaf</tissue>
    </source>
</reference>
<dbReference type="GO" id="GO:0008270">
    <property type="term" value="F:zinc ion binding"/>
    <property type="evidence" value="ECO:0007669"/>
    <property type="project" value="InterPro"/>
</dbReference>
<comment type="caution">
    <text evidence="5">The sequence shown here is derived from an EMBL/GenBank/DDBJ whole genome shotgun (WGS) entry which is preliminary data.</text>
</comment>
<sequence>MTPLTPDESRPLSEAIKQGNAKEQTTLKMTQISACINKKNITIIVFSLKLSIPSFTSTTIPINRHFSLESFQETCPNNYQHPKPMLKSTSRHQQQQTMVSLVKSSTHKPHLLQIQAHLTRSSLLQNPKFSLLFLSSLCSSRDLRYARLFFSQIKNPSSSHYNTLIRAYSSSNSPKEAFILYREMRQKGLKPDPISFSFVIKSCVKFRSVFCGLQVHGRIIRDGFLSDCLLLTTLMEFYSSFASREDACKVFDEMSQKDTVAWNVLISCYLRNGRTRDVLMLFDNMKNEGVCEPDDVTCLLVTQACANLGALEFGEKVHRYIKERDYGTARNLSNSLISMYSRCGCLDKAYDVFKGIGEKNVISWSAMISGLAMNGFGRDAILAFEEMRRTGVIPDEQTFTGLLSACSHCGLVNEGMEFLNQMSKEFGIMPNVHHYGCVVDLLGRAGLLEQAYRVIISMKVKPDATIWRTLLGACRIHGHFTLGEHVIEHLIELKAQEAGDYVLLLNIYSSTGNWEKVSELRKFLKEKGIQTTPGCSSIELKGIVHEFIVDDVSHPQKHEIYNKLDEINKQLKIAGYVAETTSELHDLGAEEKANALSYHSEKLALAFGVLVTRPGTTLRVTKNLRICIDCHNFAKFLSGVYNRQLIIRDRTRFHHFRDGHCSCNDYW</sequence>
<protein>
    <recommendedName>
        <fullName evidence="4">DYW domain-containing protein</fullName>
    </recommendedName>
</protein>
<proteinExistence type="inferred from homology"/>
<feature type="domain" description="DYW" evidence="4">
    <location>
        <begin position="575"/>
        <end position="667"/>
    </location>
</feature>
<dbReference type="GO" id="GO:0009451">
    <property type="term" value="P:RNA modification"/>
    <property type="evidence" value="ECO:0007669"/>
    <property type="project" value="InterPro"/>
</dbReference>
<dbReference type="InterPro" id="IPR011990">
    <property type="entry name" value="TPR-like_helical_dom_sf"/>
</dbReference>
<evidence type="ECO:0000256" key="3">
    <source>
        <dbReference type="PROSITE-ProRule" id="PRU00708"/>
    </source>
</evidence>
<keyword evidence="2" id="KW-0677">Repeat</keyword>
<dbReference type="InterPro" id="IPR046960">
    <property type="entry name" value="PPR_At4g14850-like_plant"/>
</dbReference>
<dbReference type="PANTHER" id="PTHR47926:SF469">
    <property type="entry name" value="DYW DOMAIN-CONTAINING PROTEIN"/>
    <property type="match status" value="1"/>
</dbReference>
<feature type="repeat" description="PPR" evidence="3">
    <location>
        <begin position="360"/>
        <end position="394"/>
    </location>
</feature>
<dbReference type="FunFam" id="1.25.40.10:FF:000454">
    <property type="entry name" value="Pentatricopeptide repeat-containing protein At3g47530"/>
    <property type="match status" value="1"/>
</dbReference>
<dbReference type="InterPro" id="IPR046848">
    <property type="entry name" value="E_motif"/>
</dbReference>
<evidence type="ECO:0000256" key="1">
    <source>
        <dbReference type="ARBA" id="ARBA00006643"/>
    </source>
</evidence>